<dbReference type="InterPro" id="IPR037401">
    <property type="entry name" value="SnoaL-like"/>
</dbReference>
<name>A0ABW6V2X0_MICFU</name>
<dbReference type="RefSeq" id="WP_387342054.1">
    <property type="nucleotide sequence ID" value="NZ_JBIAXI010000006.1"/>
</dbReference>
<dbReference type="InterPro" id="IPR032710">
    <property type="entry name" value="NTF2-like_dom_sf"/>
</dbReference>
<evidence type="ECO:0000313" key="3">
    <source>
        <dbReference type="Proteomes" id="UP001602119"/>
    </source>
</evidence>
<sequence length="162" mass="17981">MTLAPADRADLADLVARYALHVDRRDLDALVGLFTEDAVLALPDPPRDLGPVRSHTGRAEIRDAMARLAAIPVTFHALAGHVFDAGPDPHTATGSVACVAHHLTERSPGEVTDLVWHLRYADSYLRDDHGVWRIRGRALQIDWIETRPVRRHRAEAEPQGDR</sequence>
<dbReference type="EMBL" id="JBIAXI010000006">
    <property type="protein sequence ID" value="MFF4773666.1"/>
    <property type="molecule type" value="Genomic_DNA"/>
</dbReference>
<evidence type="ECO:0000313" key="2">
    <source>
        <dbReference type="EMBL" id="MFF4773666.1"/>
    </source>
</evidence>
<proteinExistence type="predicted"/>
<gene>
    <name evidence="2" type="ORF">ACFY05_12475</name>
</gene>
<comment type="caution">
    <text evidence="2">The sequence shown here is derived from an EMBL/GenBank/DDBJ whole genome shotgun (WGS) entry which is preliminary data.</text>
</comment>
<keyword evidence="3" id="KW-1185">Reference proteome</keyword>
<dbReference type="CDD" id="cd00531">
    <property type="entry name" value="NTF2_like"/>
    <property type="match status" value="1"/>
</dbReference>
<organism evidence="2 3">
    <name type="scientific">Microtetraspora fusca</name>
    <dbReference type="NCBI Taxonomy" id="1997"/>
    <lineage>
        <taxon>Bacteria</taxon>
        <taxon>Bacillati</taxon>
        <taxon>Actinomycetota</taxon>
        <taxon>Actinomycetes</taxon>
        <taxon>Streptosporangiales</taxon>
        <taxon>Streptosporangiaceae</taxon>
        <taxon>Microtetraspora</taxon>
    </lineage>
</organism>
<reference evidence="2 3" key="1">
    <citation type="submission" date="2024-10" db="EMBL/GenBank/DDBJ databases">
        <title>The Natural Products Discovery Center: Release of the First 8490 Sequenced Strains for Exploring Actinobacteria Biosynthetic Diversity.</title>
        <authorList>
            <person name="Kalkreuter E."/>
            <person name="Kautsar S.A."/>
            <person name="Yang D."/>
            <person name="Bader C.D."/>
            <person name="Teijaro C.N."/>
            <person name="Fluegel L."/>
            <person name="Davis C.M."/>
            <person name="Simpson J.R."/>
            <person name="Lauterbach L."/>
            <person name="Steele A.D."/>
            <person name="Gui C."/>
            <person name="Meng S."/>
            <person name="Li G."/>
            <person name="Viehrig K."/>
            <person name="Ye F."/>
            <person name="Su P."/>
            <person name="Kiefer A.F."/>
            <person name="Nichols A."/>
            <person name="Cepeda A.J."/>
            <person name="Yan W."/>
            <person name="Fan B."/>
            <person name="Jiang Y."/>
            <person name="Adhikari A."/>
            <person name="Zheng C.-J."/>
            <person name="Schuster L."/>
            <person name="Cowan T.M."/>
            <person name="Smanski M.J."/>
            <person name="Chevrette M.G."/>
            <person name="De Carvalho L.P.S."/>
            <person name="Shen B."/>
        </authorList>
    </citation>
    <scope>NUCLEOTIDE SEQUENCE [LARGE SCALE GENOMIC DNA]</scope>
    <source>
        <strain evidence="2 3">NPDC001281</strain>
    </source>
</reference>
<protein>
    <submittedName>
        <fullName evidence="2">Nuclear transport factor 2 family protein</fullName>
    </submittedName>
</protein>
<feature type="domain" description="SnoaL-like" evidence="1">
    <location>
        <begin position="6"/>
        <end position="137"/>
    </location>
</feature>
<dbReference type="SUPFAM" id="SSF54427">
    <property type="entry name" value="NTF2-like"/>
    <property type="match status" value="1"/>
</dbReference>
<dbReference type="Proteomes" id="UP001602119">
    <property type="component" value="Unassembled WGS sequence"/>
</dbReference>
<evidence type="ECO:0000259" key="1">
    <source>
        <dbReference type="Pfam" id="PF13577"/>
    </source>
</evidence>
<dbReference type="Gene3D" id="3.10.450.50">
    <property type="match status" value="1"/>
</dbReference>
<accession>A0ABW6V2X0</accession>
<dbReference type="Pfam" id="PF13577">
    <property type="entry name" value="SnoaL_4"/>
    <property type="match status" value="1"/>
</dbReference>